<organism evidence="1">
    <name type="scientific">Fagus sylvatica</name>
    <name type="common">Beechnut</name>
    <dbReference type="NCBI Taxonomy" id="28930"/>
    <lineage>
        <taxon>Eukaryota</taxon>
        <taxon>Viridiplantae</taxon>
        <taxon>Streptophyta</taxon>
        <taxon>Embryophyta</taxon>
        <taxon>Tracheophyta</taxon>
        <taxon>Spermatophyta</taxon>
        <taxon>Magnoliopsida</taxon>
        <taxon>eudicotyledons</taxon>
        <taxon>Gunneridae</taxon>
        <taxon>Pentapetalae</taxon>
        <taxon>rosids</taxon>
        <taxon>fabids</taxon>
        <taxon>Fagales</taxon>
        <taxon>Fagaceae</taxon>
        <taxon>Fagus</taxon>
    </lineage>
</organism>
<dbReference type="EMBL" id="OIVN01006343">
    <property type="protein sequence ID" value="SPD31033.1"/>
    <property type="molecule type" value="Genomic_DNA"/>
</dbReference>
<reference evidence="1" key="1">
    <citation type="submission" date="2018-02" db="EMBL/GenBank/DDBJ databases">
        <authorList>
            <person name="Cohen D.B."/>
            <person name="Kent A.D."/>
        </authorList>
    </citation>
    <scope>NUCLEOTIDE SEQUENCE</scope>
</reference>
<sequence>MDNETDEMYHAMWEDSIGKTKDEEMALVFGKDMATWNSAESYSNIDSDKRIVDLDSNDLDIDFEKASKGKQVSSSNAALSQARPHRKRNHANVIEDAVYDRLGKADQLAIKKLKKDQLDVNKLYKDVMKIEKFDEVMLASAFDYLVEVGNERVAKAFMAKNTRLRTVWLESFFNKNGGYRT</sequence>
<dbReference type="AlphaFoldDB" id="A0A2N9J3J1"/>
<gene>
    <name evidence="1" type="ORF">FSB_LOCUS58915</name>
</gene>
<evidence type="ECO:0000313" key="1">
    <source>
        <dbReference type="EMBL" id="SPD31033.1"/>
    </source>
</evidence>
<protein>
    <submittedName>
        <fullName evidence="1">Uncharacterized protein</fullName>
    </submittedName>
</protein>
<accession>A0A2N9J3J1</accession>
<name>A0A2N9J3J1_FAGSY</name>
<proteinExistence type="predicted"/>